<keyword evidence="1" id="KW-1133">Transmembrane helix</keyword>
<keyword evidence="1" id="KW-0812">Transmembrane</keyword>
<evidence type="ECO:0000256" key="1">
    <source>
        <dbReference type="SAM" id="Phobius"/>
    </source>
</evidence>
<proteinExistence type="predicted"/>
<sequence>MASPTSSARPRRRLAVAALVLGVVTAAVAAIGWALTLSTPGMGSLSVMILAAIAVWALALATAIVAVVALIRAPAKILAVIGLVLALVPAVIAVAWVVPLLAAL</sequence>
<dbReference type="RefSeq" id="WP_231819347.1">
    <property type="nucleotide sequence ID" value="NZ_CP082781.1"/>
</dbReference>
<feature type="transmembrane region" description="Helical" evidence="1">
    <location>
        <begin position="77"/>
        <end position="98"/>
    </location>
</feature>
<organism evidence="2 3">
    <name type="scientific">Microbacterium resistens</name>
    <dbReference type="NCBI Taxonomy" id="156977"/>
    <lineage>
        <taxon>Bacteria</taxon>
        <taxon>Bacillati</taxon>
        <taxon>Actinomycetota</taxon>
        <taxon>Actinomycetes</taxon>
        <taxon>Micrococcales</taxon>
        <taxon>Microbacteriaceae</taxon>
        <taxon>Microbacterium</taxon>
    </lineage>
</organism>
<name>A0ABY3RP92_9MICO</name>
<reference evidence="2 3" key="1">
    <citation type="submission" date="2023-01" db="EMBL/GenBank/DDBJ databases">
        <title>Characterization of estradiol degrading bacteria Microbacterium sp. MZT7 and reveal degrading genes through genome analysis.</title>
        <authorList>
            <person name="Hao P."/>
            <person name="Gao Y."/>
        </authorList>
    </citation>
    <scope>NUCLEOTIDE SEQUENCE [LARGE SCALE GENOMIC DNA]</scope>
    <source>
        <strain evidence="2 3">MZT7</strain>
    </source>
</reference>
<feature type="transmembrane region" description="Helical" evidence="1">
    <location>
        <begin position="45"/>
        <end position="70"/>
    </location>
</feature>
<dbReference type="EMBL" id="CP082781">
    <property type="protein sequence ID" value="UGS25497.1"/>
    <property type="molecule type" value="Genomic_DNA"/>
</dbReference>
<evidence type="ECO:0000313" key="3">
    <source>
        <dbReference type="Proteomes" id="UP001199642"/>
    </source>
</evidence>
<accession>A0ABY3RP92</accession>
<evidence type="ECO:0000313" key="2">
    <source>
        <dbReference type="EMBL" id="UGS25497.1"/>
    </source>
</evidence>
<keyword evidence="1" id="KW-0472">Membrane</keyword>
<gene>
    <name evidence="2" type="ORF">K8F61_12500</name>
</gene>
<dbReference type="Proteomes" id="UP001199642">
    <property type="component" value="Chromosome"/>
</dbReference>
<keyword evidence="3" id="KW-1185">Reference proteome</keyword>
<protein>
    <submittedName>
        <fullName evidence="2">Uncharacterized protein</fullName>
    </submittedName>
</protein>